<feature type="compositionally biased region" description="Low complexity" evidence="1">
    <location>
        <begin position="118"/>
        <end position="127"/>
    </location>
</feature>
<evidence type="ECO:0000313" key="2">
    <source>
        <dbReference type="EMBL" id="KAG0521945.1"/>
    </source>
</evidence>
<sequence length="247" mass="25915">MPRILPTLPCSRSHKFSRCRPIPDARPSLAPPHDPSSLQTVLRLPNIASVLSPSVVQASGRPHRLQQTVFAASSSRESVGGSVGGRCLRASRVSRRKVPPSIAASSFRPSAEGRRESGASSSRVRGGTVPPSVASPGRSPRASGRDRRTAPPSVASPRRAAGLRARPGGYAPPRVARPRRAAGLRVRPGGYVPPRVARPGRSAASSVARPSVARPSRRSQVVLSPFIVQGVFTGRAVLSPSDPVGSR</sequence>
<protein>
    <submittedName>
        <fullName evidence="2">Uncharacterized protein</fullName>
    </submittedName>
</protein>
<dbReference type="EMBL" id="CM027687">
    <property type="protein sequence ID" value="KAG0521945.1"/>
    <property type="molecule type" value="Genomic_DNA"/>
</dbReference>
<proteinExistence type="predicted"/>
<feature type="region of interest" description="Disordered" evidence="1">
    <location>
        <begin position="91"/>
        <end position="218"/>
    </location>
</feature>
<dbReference type="AlphaFoldDB" id="A0A921QJD2"/>
<evidence type="ECO:0000256" key="1">
    <source>
        <dbReference type="SAM" id="MobiDB-lite"/>
    </source>
</evidence>
<organism evidence="2 3">
    <name type="scientific">Sorghum bicolor</name>
    <name type="common">Sorghum</name>
    <name type="synonym">Sorghum vulgare</name>
    <dbReference type="NCBI Taxonomy" id="4558"/>
    <lineage>
        <taxon>Eukaryota</taxon>
        <taxon>Viridiplantae</taxon>
        <taxon>Streptophyta</taxon>
        <taxon>Embryophyta</taxon>
        <taxon>Tracheophyta</taxon>
        <taxon>Spermatophyta</taxon>
        <taxon>Magnoliopsida</taxon>
        <taxon>Liliopsida</taxon>
        <taxon>Poales</taxon>
        <taxon>Poaceae</taxon>
        <taxon>PACMAD clade</taxon>
        <taxon>Panicoideae</taxon>
        <taxon>Andropogonodae</taxon>
        <taxon>Andropogoneae</taxon>
        <taxon>Sorghinae</taxon>
        <taxon>Sorghum</taxon>
    </lineage>
</organism>
<name>A0A921QJD2_SORBI</name>
<reference evidence="2" key="2">
    <citation type="submission" date="2020-10" db="EMBL/GenBank/DDBJ databases">
        <authorList>
            <person name="Cooper E.A."/>
            <person name="Brenton Z.W."/>
            <person name="Flinn B.S."/>
            <person name="Jenkins J."/>
            <person name="Shu S."/>
            <person name="Flowers D."/>
            <person name="Luo F."/>
            <person name="Wang Y."/>
            <person name="Xia P."/>
            <person name="Barry K."/>
            <person name="Daum C."/>
            <person name="Lipzen A."/>
            <person name="Yoshinaga Y."/>
            <person name="Schmutz J."/>
            <person name="Saski C."/>
            <person name="Vermerris W."/>
            <person name="Kresovich S."/>
        </authorList>
    </citation>
    <scope>NUCLEOTIDE SEQUENCE</scope>
</reference>
<accession>A0A921QJD2</accession>
<gene>
    <name evidence="2" type="ORF">BDA96_08G205500</name>
</gene>
<reference evidence="2" key="1">
    <citation type="journal article" date="2019" name="BMC Genomics">
        <title>A new reference genome for Sorghum bicolor reveals high levels of sequence similarity between sweet and grain genotypes: implications for the genetics of sugar metabolism.</title>
        <authorList>
            <person name="Cooper E.A."/>
            <person name="Brenton Z.W."/>
            <person name="Flinn B.S."/>
            <person name="Jenkins J."/>
            <person name="Shu S."/>
            <person name="Flowers D."/>
            <person name="Luo F."/>
            <person name="Wang Y."/>
            <person name="Xia P."/>
            <person name="Barry K."/>
            <person name="Daum C."/>
            <person name="Lipzen A."/>
            <person name="Yoshinaga Y."/>
            <person name="Schmutz J."/>
            <person name="Saski C."/>
            <person name="Vermerris W."/>
            <person name="Kresovich S."/>
        </authorList>
    </citation>
    <scope>NUCLEOTIDE SEQUENCE</scope>
</reference>
<evidence type="ECO:0000313" key="3">
    <source>
        <dbReference type="Proteomes" id="UP000807115"/>
    </source>
</evidence>
<feature type="compositionally biased region" description="Low complexity" evidence="1">
    <location>
        <begin position="183"/>
        <end position="218"/>
    </location>
</feature>
<dbReference type="Proteomes" id="UP000807115">
    <property type="component" value="Chromosome 8"/>
</dbReference>
<feature type="compositionally biased region" description="Low complexity" evidence="1">
    <location>
        <begin position="150"/>
        <end position="174"/>
    </location>
</feature>
<comment type="caution">
    <text evidence="2">The sequence shown here is derived from an EMBL/GenBank/DDBJ whole genome shotgun (WGS) entry which is preliminary data.</text>
</comment>